<dbReference type="Gene3D" id="3.10.100.10">
    <property type="entry name" value="Mannose-Binding Protein A, subunit A"/>
    <property type="match status" value="1"/>
</dbReference>
<evidence type="ECO:0000313" key="1">
    <source>
        <dbReference type="EMBL" id="GMS98835.1"/>
    </source>
</evidence>
<dbReference type="Proteomes" id="UP001432027">
    <property type="component" value="Unassembled WGS sequence"/>
</dbReference>
<dbReference type="AlphaFoldDB" id="A0AAV5TX54"/>
<dbReference type="InterPro" id="IPR016186">
    <property type="entry name" value="C-type_lectin-like/link_sf"/>
</dbReference>
<reference evidence="1" key="1">
    <citation type="submission" date="2023-10" db="EMBL/GenBank/DDBJ databases">
        <title>Genome assembly of Pristionchus species.</title>
        <authorList>
            <person name="Yoshida K."/>
            <person name="Sommer R.J."/>
        </authorList>
    </citation>
    <scope>NUCLEOTIDE SEQUENCE</scope>
    <source>
        <strain evidence="1">RS0144</strain>
    </source>
</reference>
<comment type="caution">
    <text evidence="1">The sequence shown here is derived from an EMBL/GenBank/DDBJ whole genome shotgun (WGS) entry which is preliminary data.</text>
</comment>
<name>A0AAV5TX54_9BILA</name>
<dbReference type="EMBL" id="BTSX01000005">
    <property type="protein sequence ID" value="GMS98835.1"/>
    <property type="molecule type" value="Genomic_DNA"/>
</dbReference>
<protein>
    <submittedName>
        <fullName evidence="1">Uncharacterized protein</fullName>
    </submittedName>
</protein>
<accession>A0AAV5TX54</accession>
<dbReference type="InterPro" id="IPR016187">
    <property type="entry name" value="CTDL_fold"/>
</dbReference>
<organism evidence="1 2">
    <name type="scientific">Pristionchus entomophagus</name>
    <dbReference type="NCBI Taxonomy" id="358040"/>
    <lineage>
        <taxon>Eukaryota</taxon>
        <taxon>Metazoa</taxon>
        <taxon>Ecdysozoa</taxon>
        <taxon>Nematoda</taxon>
        <taxon>Chromadorea</taxon>
        <taxon>Rhabditida</taxon>
        <taxon>Rhabditina</taxon>
        <taxon>Diplogasteromorpha</taxon>
        <taxon>Diplogasteroidea</taxon>
        <taxon>Neodiplogasteridae</taxon>
        <taxon>Pristionchus</taxon>
    </lineage>
</organism>
<keyword evidence="2" id="KW-1185">Reference proteome</keyword>
<sequence length="87" mass="9955">KEALQYCNDTVTRLFIPKTAQVNDAITARINEFDIVWIGLSCNGKTCITQTKMNFTHEHQQESSKFQSFDCHLTFISSEIGIWEPGK</sequence>
<proteinExistence type="predicted"/>
<gene>
    <name evidence="1" type="ORF">PENTCL1PPCAC_21010</name>
</gene>
<evidence type="ECO:0000313" key="2">
    <source>
        <dbReference type="Proteomes" id="UP001432027"/>
    </source>
</evidence>
<feature type="non-terminal residue" evidence="1">
    <location>
        <position position="1"/>
    </location>
</feature>
<dbReference type="SUPFAM" id="SSF56436">
    <property type="entry name" value="C-type lectin-like"/>
    <property type="match status" value="1"/>
</dbReference>